<keyword evidence="12 21" id="KW-0418">Kinase</keyword>
<comment type="catalytic activity">
    <reaction evidence="1">
        <text>ATP + protein L-histidine = ADP + protein N-phospho-L-histidine.</text>
        <dbReference type="EC" id="2.7.13.3"/>
    </reaction>
</comment>
<dbReference type="EC" id="2.7.13.3" evidence="4"/>
<evidence type="ECO:0000256" key="9">
    <source>
        <dbReference type="ARBA" id="ARBA00022679"/>
    </source>
</evidence>
<dbReference type="PANTHER" id="PTHR24421:SF10">
    <property type="entry name" value="NITRATE_NITRITE SENSOR PROTEIN NARQ"/>
    <property type="match status" value="1"/>
</dbReference>
<dbReference type="InterPro" id="IPR050482">
    <property type="entry name" value="Sensor_HK_TwoCompSys"/>
</dbReference>
<comment type="function">
    <text evidence="17">Member of the two-component regulatory system NreB/NreC involved in the control of dissimilatory nitrate/nitrite reduction in response to oxygen. NreB functions as a direct oxygen sensor histidine kinase which is autophosphorylated, in the absence of oxygen, probably at the conserved histidine residue, and transfers its phosphate group probably to a conserved aspartate residue of NreC. NreB/NreC activates the expression of the nitrate (narGHJI) and nitrite (nir) reductase operons, as well as the putative nitrate transporter gene narT.</text>
</comment>
<dbReference type="GO" id="GO:0005524">
    <property type="term" value="F:ATP binding"/>
    <property type="evidence" value="ECO:0007669"/>
    <property type="project" value="UniProtKB-KW"/>
</dbReference>
<reference evidence="21 22" key="1">
    <citation type="submission" date="2016-10" db="EMBL/GenBank/DDBJ databases">
        <authorList>
            <person name="de Groot N.N."/>
        </authorList>
    </citation>
    <scope>NUCLEOTIDE SEQUENCE [LARGE SCALE GENOMIC DNA]</scope>
    <source>
        <strain evidence="21 22">MP1X4</strain>
    </source>
</reference>
<keyword evidence="11" id="KW-0547">Nucleotide-binding</keyword>
<evidence type="ECO:0000256" key="16">
    <source>
        <dbReference type="ARBA" id="ARBA00023014"/>
    </source>
</evidence>
<evidence type="ECO:0000256" key="1">
    <source>
        <dbReference type="ARBA" id="ARBA00000085"/>
    </source>
</evidence>
<dbReference type="SUPFAM" id="SSF55874">
    <property type="entry name" value="ATPase domain of HSP90 chaperone/DNA topoisomerase II/histidine kinase"/>
    <property type="match status" value="1"/>
</dbReference>
<dbReference type="SMART" id="SM00387">
    <property type="entry name" value="HATPase_c"/>
    <property type="match status" value="1"/>
</dbReference>
<organism evidence="21 22">
    <name type="scientific">Mucilaginibacter mallensis</name>
    <dbReference type="NCBI Taxonomy" id="652787"/>
    <lineage>
        <taxon>Bacteria</taxon>
        <taxon>Pseudomonadati</taxon>
        <taxon>Bacteroidota</taxon>
        <taxon>Sphingobacteriia</taxon>
        <taxon>Sphingobacteriales</taxon>
        <taxon>Sphingobacteriaceae</taxon>
        <taxon>Mucilaginibacter</taxon>
    </lineage>
</organism>
<evidence type="ECO:0000256" key="14">
    <source>
        <dbReference type="ARBA" id="ARBA00023004"/>
    </source>
</evidence>
<dbReference type="PROSITE" id="PS50109">
    <property type="entry name" value="HIS_KIN"/>
    <property type="match status" value="1"/>
</dbReference>
<keyword evidence="22" id="KW-1185">Reference proteome</keyword>
<evidence type="ECO:0000256" key="7">
    <source>
        <dbReference type="ARBA" id="ARBA00022490"/>
    </source>
</evidence>
<dbReference type="InterPro" id="IPR003594">
    <property type="entry name" value="HATPase_dom"/>
</dbReference>
<evidence type="ECO:0000313" key="21">
    <source>
        <dbReference type="EMBL" id="SDT56249.1"/>
    </source>
</evidence>
<dbReference type="GO" id="GO:0046872">
    <property type="term" value="F:metal ion binding"/>
    <property type="evidence" value="ECO:0007669"/>
    <property type="project" value="UniProtKB-KW"/>
</dbReference>
<accession>A0A1H2BED3</accession>
<dbReference type="Proteomes" id="UP000199679">
    <property type="component" value="Chromosome I"/>
</dbReference>
<evidence type="ECO:0000256" key="15">
    <source>
        <dbReference type="ARBA" id="ARBA00023012"/>
    </source>
</evidence>
<dbReference type="GO" id="GO:0051539">
    <property type="term" value="F:4 iron, 4 sulfur cluster binding"/>
    <property type="evidence" value="ECO:0007669"/>
    <property type="project" value="UniProtKB-KW"/>
</dbReference>
<dbReference type="Pfam" id="PF02518">
    <property type="entry name" value="HATPase_c"/>
    <property type="match status" value="1"/>
</dbReference>
<evidence type="ECO:0000256" key="19">
    <source>
        <dbReference type="SAM" id="Phobius"/>
    </source>
</evidence>
<keyword evidence="16" id="KW-0411">Iron-sulfur</keyword>
<dbReference type="CDD" id="cd16917">
    <property type="entry name" value="HATPase_UhpB-NarQ-NarX-like"/>
    <property type="match status" value="1"/>
</dbReference>
<dbReference type="GO" id="GO:0016020">
    <property type="term" value="C:membrane"/>
    <property type="evidence" value="ECO:0007669"/>
    <property type="project" value="InterPro"/>
</dbReference>
<evidence type="ECO:0000256" key="11">
    <source>
        <dbReference type="ARBA" id="ARBA00022741"/>
    </source>
</evidence>
<dbReference type="GO" id="GO:0046983">
    <property type="term" value="F:protein dimerization activity"/>
    <property type="evidence" value="ECO:0007669"/>
    <property type="project" value="InterPro"/>
</dbReference>
<dbReference type="GO" id="GO:0005737">
    <property type="term" value="C:cytoplasm"/>
    <property type="evidence" value="ECO:0007669"/>
    <property type="project" value="UniProtKB-SubCell"/>
</dbReference>
<evidence type="ECO:0000256" key="8">
    <source>
        <dbReference type="ARBA" id="ARBA00022553"/>
    </source>
</evidence>
<keyword evidence="19" id="KW-1133">Transmembrane helix</keyword>
<dbReference type="InterPro" id="IPR011712">
    <property type="entry name" value="Sig_transdc_His_kin_sub3_dim/P"/>
</dbReference>
<dbReference type="STRING" id="652787.SAMN05216490_4056"/>
<evidence type="ECO:0000256" key="4">
    <source>
        <dbReference type="ARBA" id="ARBA00012438"/>
    </source>
</evidence>
<keyword evidence="13" id="KW-0067">ATP-binding</keyword>
<keyword evidence="19" id="KW-0812">Transmembrane</keyword>
<dbReference type="AlphaFoldDB" id="A0A1H2BED3"/>
<evidence type="ECO:0000259" key="20">
    <source>
        <dbReference type="PROSITE" id="PS50109"/>
    </source>
</evidence>
<keyword evidence="6" id="KW-0004">4Fe-4S</keyword>
<evidence type="ECO:0000256" key="2">
    <source>
        <dbReference type="ARBA" id="ARBA00001966"/>
    </source>
</evidence>
<keyword evidence="9" id="KW-0808">Transferase</keyword>
<dbReference type="EMBL" id="LT629740">
    <property type="protein sequence ID" value="SDT56249.1"/>
    <property type="molecule type" value="Genomic_DNA"/>
</dbReference>
<protein>
    <recommendedName>
        <fullName evidence="5">Oxygen sensor histidine kinase NreB</fullName>
        <ecNumber evidence="4">2.7.13.3</ecNumber>
    </recommendedName>
    <alternativeName>
        <fullName evidence="18">Nitrogen regulation protein B</fullName>
    </alternativeName>
</protein>
<feature type="domain" description="Histidine kinase" evidence="20">
    <location>
        <begin position="174"/>
        <end position="263"/>
    </location>
</feature>
<keyword evidence="8" id="KW-0597">Phosphoprotein</keyword>
<evidence type="ECO:0000256" key="17">
    <source>
        <dbReference type="ARBA" id="ARBA00024827"/>
    </source>
</evidence>
<comment type="subcellular location">
    <subcellularLocation>
        <location evidence="3">Cytoplasm</location>
    </subcellularLocation>
</comment>
<evidence type="ECO:0000256" key="12">
    <source>
        <dbReference type="ARBA" id="ARBA00022777"/>
    </source>
</evidence>
<dbReference type="OrthoDB" id="5401121at2"/>
<dbReference type="PRINTS" id="PR00344">
    <property type="entry name" value="BCTRLSENSOR"/>
</dbReference>
<evidence type="ECO:0000256" key="3">
    <source>
        <dbReference type="ARBA" id="ARBA00004496"/>
    </source>
</evidence>
<dbReference type="RefSeq" id="WP_091377281.1">
    <property type="nucleotide sequence ID" value="NZ_LT629740.1"/>
</dbReference>
<evidence type="ECO:0000256" key="10">
    <source>
        <dbReference type="ARBA" id="ARBA00022723"/>
    </source>
</evidence>
<evidence type="ECO:0000256" key="13">
    <source>
        <dbReference type="ARBA" id="ARBA00022840"/>
    </source>
</evidence>
<comment type="cofactor">
    <cofactor evidence="2">
        <name>[4Fe-4S] cluster</name>
        <dbReference type="ChEBI" id="CHEBI:49883"/>
    </cofactor>
</comment>
<dbReference type="Gene3D" id="3.30.565.10">
    <property type="entry name" value="Histidine kinase-like ATPase, C-terminal domain"/>
    <property type="match status" value="1"/>
</dbReference>
<evidence type="ECO:0000256" key="5">
    <source>
        <dbReference type="ARBA" id="ARBA00017322"/>
    </source>
</evidence>
<keyword evidence="19" id="KW-0472">Membrane</keyword>
<dbReference type="PANTHER" id="PTHR24421">
    <property type="entry name" value="NITRATE/NITRITE SENSOR PROTEIN NARX-RELATED"/>
    <property type="match status" value="1"/>
</dbReference>
<gene>
    <name evidence="21" type="ORF">SAMN05216490_4056</name>
</gene>
<dbReference type="Gene3D" id="1.20.5.1930">
    <property type="match status" value="1"/>
</dbReference>
<feature type="transmembrane region" description="Helical" evidence="19">
    <location>
        <begin position="12"/>
        <end position="33"/>
    </location>
</feature>
<evidence type="ECO:0000256" key="6">
    <source>
        <dbReference type="ARBA" id="ARBA00022485"/>
    </source>
</evidence>
<evidence type="ECO:0000256" key="18">
    <source>
        <dbReference type="ARBA" id="ARBA00030800"/>
    </source>
</evidence>
<sequence>MQISSKELFNLIVILSAIFLIAPLFMMIFIFAYNKRKKRHAEEKKLLQRNFEHELLRTRMEVREQTLQTVAADLHDNIGQLLSLTRVTLSSIDPADPAKTKDKVNTAEQLTSRSIRELRQLSHLLYGHELPGQRLEAAISAELEWLNKSGSYELFWEPRGIITDPRAKDKEIILFRLFQEILNNVIKHAGASQIRVKLSQEPGGLSLSVADNGCGFDVKEAVKKADGMGLQNIARRTELIGGKALFDSVSGEGTTIIIHLAYL</sequence>
<dbReference type="GO" id="GO:0000155">
    <property type="term" value="F:phosphorelay sensor kinase activity"/>
    <property type="evidence" value="ECO:0007669"/>
    <property type="project" value="InterPro"/>
</dbReference>
<dbReference type="InterPro" id="IPR005467">
    <property type="entry name" value="His_kinase_dom"/>
</dbReference>
<dbReference type="InterPro" id="IPR036890">
    <property type="entry name" value="HATPase_C_sf"/>
</dbReference>
<dbReference type="InterPro" id="IPR004358">
    <property type="entry name" value="Sig_transdc_His_kin-like_C"/>
</dbReference>
<proteinExistence type="predicted"/>
<keyword evidence="15" id="KW-0902">Two-component regulatory system</keyword>
<keyword evidence="14" id="KW-0408">Iron</keyword>
<keyword evidence="7" id="KW-0963">Cytoplasm</keyword>
<dbReference type="Pfam" id="PF07730">
    <property type="entry name" value="HisKA_3"/>
    <property type="match status" value="1"/>
</dbReference>
<evidence type="ECO:0000313" key="22">
    <source>
        <dbReference type="Proteomes" id="UP000199679"/>
    </source>
</evidence>
<keyword evidence="10" id="KW-0479">Metal-binding</keyword>
<name>A0A1H2BED3_MUCMA</name>